<dbReference type="InterPro" id="IPR002919">
    <property type="entry name" value="TIL_dom"/>
</dbReference>
<feature type="domain" description="EGF-like" evidence="4">
    <location>
        <begin position="290"/>
        <end position="330"/>
    </location>
</feature>
<feature type="domain" description="EGF-like" evidence="4">
    <location>
        <begin position="477"/>
        <end position="518"/>
    </location>
</feature>
<accession>A0AAV4QR09</accession>
<dbReference type="EMBL" id="BPLQ01004941">
    <property type="protein sequence ID" value="GIY11692.1"/>
    <property type="molecule type" value="Genomic_DNA"/>
</dbReference>
<dbReference type="PANTHER" id="PTHR23259:SF70">
    <property type="entry name" value="ACCESSORY GLAND PROTEIN ACP62F-RELATED"/>
    <property type="match status" value="1"/>
</dbReference>
<feature type="domain" description="EGF-like" evidence="4">
    <location>
        <begin position="835"/>
        <end position="875"/>
    </location>
</feature>
<name>A0AAV4QR09_9ARAC</name>
<feature type="domain" description="EGF-like" evidence="4">
    <location>
        <begin position="775"/>
        <end position="815"/>
    </location>
</feature>
<feature type="domain" description="EGF-like" evidence="4">
    <location>
        <begin position="658"/>
        <end position="698"/>
    </location>
</feature>
<dbReference type="InterPro" id="IPR051368">
    <property type="entry name" value="SerProtInhib-TIL_Domain"/>
</dbReference>
<evidence type="ECO:0000259" key="4">
    <source>
        <dbReference type="SMART" id="SM00181"/>
    </source>
</evidence>
<dbReference type="SMART" id="SM00181">
    <property type="entry name" value="EGF"/>
    <property type="match status" value="15"/>
</dbReference>
<feature type="domain" description="EGF-like" evidence="4">
    <location>
        <begin position="1071"/>
        <end position="1111"/>
    </location>
</feature>
<feature type="domain" description="EGF-like" evidence="4">
    <location>
        <begin position="224"/>
        <end position="264"/>
    </location>
</feature>
<evidence type="ECO:0000313" key="6">
    <source>
        <dbReference type="Proteomes" id="UP001054837"/>
    </source>
</evidence>
<feature type="domain" description="EGF-like" evidence="4">
    <location>
        <begin position="1188"/>
        <end position="1228"/>
    </location>
</feature>
<protein>
    <submittedName>
        <fullName evidence="5">Zonadhesin</fullName>
    </submittedName>
</protein>
<feature type="domain" description="EGF-like" evidence="4">
    <location>
        <begin position="598"/>
        <end position="639"/>
    </location>
</feature>
<keyword evidence="6" id="KW-1185">Reference proteome</keyword>
<feature type="signal peptide" evidence="3">
    <location>
        <begin position="1"/>
        <end position="20"/>
    </location>
</feature>
<evidence type="ECO:0000256" key="3">
    <source>
        <dbReference type="SAM" id="SignalP"/>
    </source>
</evidence>
<feature type="chain" id="PRO_5043416620" evidence="3">
    <location>
        <begin position="21"/>
        <end position="1389"/>
    </location>
</feature>
<dbReference type="InterPro" id="IPR036084">
    <property type="entry name" value="Ser_inhib-like_sf"/>
</dbReference>
<feature type="domain" description="EGF-like" evidence="4">
    <location>
        <begin position="1245"/>
        <end position="1286"/>
    </location>
</feature>
<dbReference type="Gene3D" id="2.10.25.10">
    <property type="entry name" value="Laminin"/>
    <property type="match status" value="22"/>
</dbReference>
<feature type="domain" description="EGF-like" evidence="4">
    <location>
        <begin position="415"/>
        <end position="456"/>
    </location>
</feature>
<feature type="domain" description="EGF-like" evidence="4">
    <location>
        <begin position="954"/>
        <end position="994"/>
    </location>
</feature>
<dbReference type="CDD" id="cd19941">
    <property type="entry name" value="TIL"/>
    <property type="match status" value="22"/>
</dbReference>
<dbReference type="GO" id="GO:0030414">
    <property type="term" value="F:peptidase inhibitor activity"/>
    <property type="evidence" value="ECO:0007669"/>
    <property type="project" value="UniProtKB-KW"/>
</dbReference>
<keyword evidence="1" id="KW-0646">Protease inhibitor</keyword>
<keyword evidence="3" id="KW-0732">Signal</keyword>
<feature type="domain" description="EGF-like" evidence="4">
    <location>
        <begin position="1309"/>
        <end position="1345"/>
    </location>
</feature>
<gene>
    <name evidence="5" type="primary">X975_17196</name>
    <name evidence="5" type="ORF">CDAR_213461</name>
</gene>
<evidence type="ECO:0000313" key="5">
    <source>
        <dbReference type="EMBL" id="GIY11692.1"/>
    </source>
</evidence>
<evidence type="ECO:0000256" key="1">
    <source>
        <dbReference type="ARBA" id="ARBA00022690"/>
    </source>
</evidence>
<dbReference type="Proteomes" id="UP001054837">
    <property type="component" value="Unassembled WGS sequence"/>
</dbReference>
<sequence length="1389" mass="152223">MDFTVFCVFILSSAVNPSYSSPCRSGEIWTECVNPCNTCEYKGFCNAPSECQEGCDCKPQHYRNENGLCVPLDLCKAKTMKCPKNALYVPCAPPTIPSCENPYSEQDYEYDCIPGCICKPGFLKRKDSTCVPASQCYAPEVPPGQENSCQENEDYYECTPTCRNTCQNFNISGTKCGCGPPGCFCKEGLVKRADGKCVHPQQCLQSPSPNDLSAQCPKNAIFIQCGSPCPPTCDDLQPEPCEEKCTTACYCKPGYLKRKDGICVIPEDCHPRSKEKIPQVKCPENAIFIQCGSPCPPTCENRQPEPCEEKCTSACYCKPGYLKSKENKCVKPENCTASVLPPANCRDDEEYYECNPSCKNTCENFNNPGVKCQCGPPGCFCKRGLVKRADGKCILPSQCTVPPPVQCTAYEQYYECTPSCKNTCEHFNNSRIRCPCGPPGCFCKPGLVKKADGKCVHPNQCVVLPPVNCAPHEHFYECTPSCKNTCENFNNPGVNCRCGPPGCFCKKGLVKRMDGMCVLPSQCPVKAICRTNAQFSMCKSPCRPTCKNPSPTPCSESCVAGCFCKDGFLEDEDGSCVLFQNCRKNKVIHCGPDQKYYECTPSCKNTCENFNNPSARCQCGPPGCFCKSGLVKRADGKCVTPKECPVKAVCHANAQFSMCKSPCRPTCKNPSPAPCTEPCVAGCFCKDGYVEDEDGRCVLFQNCKKNCGQDEQFYACTPNCKNTCENFDNPGVRCQCGPPGCFCKEGLVKRADGKCVFPNQCPVKASCRENAQFSMCRSPCRPTCKNPYPNPCNEPCVAGCFCKDGFVEDEDGSCVLFEKCKKMKAICRANAQFSMCRTPCRPTCKNPAPSPCNEPCVAGCFCTDGFVEDQDGRCVHFKNCTRPLPPVYCGQDEEYYQCTPSCKNTCENFNNPGVKCQCGPPGCFCRKGLIKRADGKCVLPDRCPACRANAQFSECQPPCQPTCQNPYPAPCNKPCVSGCFCKPGFVEEEDGQCVLFQNCKKNCGQDEEYYECTPSCKNTCEHFNNPGVKCQCGPPGCFCKRGLIKRMDGKCVLPSQCPVKAICRANAQFSMCKSPCRPTCKNPSPAPCNERCVSGCFCEDGYVEEEDGRCVLFQNCRKNCGQDEQYYECTPSCKNTCDNFNNPGVRCQCGPPGCFCKEGLVKRADGKCVHPRQCPANVVCRTNAQFSMCQPPCRPTCQNPSPAPCNEPCVSGCFCKPGFVEDEDGTCVPYNNCKKNCGQDMQYYECTPSCKNTCENFKNPAAKCQCGPPGCFCKEGLVKRADGKCVYPNQCPVIAVCRANAQFWMCKSPCRPTCDNPAPAPCNLPCVAGCFCKPGFVEDVDGRCVQFKNCSKSEYSCLSSKGYDTALGVMMHPQSGPQDHLGWPTPDLD</sequence>
<reference evidence="5 6" key="1">
    <citation type="submission" date="2021-06" db="EMBL/GenBank/DDBJ databases">
        <title>Caerostris darwini draft genome.</title>
        <authorList>
            <person name="Kono N."/>
            <person name="Arakawa K."/>
        </authorList>
    </citation>
    <scope>NUCLEOTIDE SEQUENCE [LARGE SCALE GENOMIC DNA]</scope>
</reference>
<feature type="domain" description="EGF-like" evidence="4">
    <location>
        <begin position="157"/>
        <end position="198"/>
    </location>
</feature>
<dbReference type="PANTHER" id="PTHR23259">
    <property type="entry name" value="RIDDLE"/>
    <property type="match status" value="1"/>
</dbReference>
<evidence type="ECO:0000256" key="2">
    <source>
        <dbReference type="ARBA" id="ARBA00023157"/>
    </source>
</evidence>
<dbReference type="InterPro" id="IPR000742">
    <property type="entry name" value="EGF"/>
</dbReference>
<dbReference type="Pfam" id="PF01826">
    <property type="entry name" value="TIL"/>
    <property type="match status" value="21"/>
</dbReference>
<comment type="caution">
    <text evidence="5">The sequence shown here is derived from an EMBL/GenBank/DDBJ whole genome shotgun (WGS) entry which is preliminary data.</text>
</comment>
<proteinExistence type="predicted"/>
<keyword evidence="2" id="KW-1015">Disulfide bond</keyword>
<organism evidence="5 6">
    <name type="scientific">Caerostris darwini</name>
    <dbReference type="NCBI Taxonomy" id="1538125"/>
    <lineage>
        <taxon>Eukaryota</taxon>
        <taxon>Metazoa</taxon>
        <taxon>Ecdysozoa</taxon>
        <taxon>Arthropoda</taxon>
        <taxon>Chelicerata</taxon>
        <taxon>Arachnida</taxon>
        <taxon>Araneae</taxon>
        <taxon>Araneomorphae</taxon>
        <taxon>Entelegynae</taxon>
        <taxon>Araneoidea</taxon>
        <taxon>Araneidae</taxon>
        <taxon>Caerostris</taxon>
    </lineage>
</organism>
<feature type="domain" description="EGF-like" evidence="4">
    <location>
        <begin position="537"/>
        <end position="577"/>
    </location>
</feature>
<dbReference type="SUPFAM" id="SSF57567">
    <property type="entry name" value="Serine protease inhibitors"/>
    <property type="match status" value="22"/>
</dbReference>